<dbReference type="AlphaFoldDB" id="A0A9W7AQ08"/>
<accession>A0A9W7AQ08</accession>
<proteinExistence type="predicted"/>
<dbReference type="Proteomes" id="UP001165085">
    <property type="component" value="Unassembled WGS sequence"/>
</dbReference>
<keyword evidence="2" id="KW-1185">Reference proteome</keyword>
<reference evidence="2" key="1">
    <citation type="journal article" date="2023" name="Commun. Biol.">
        <title>Genome analysis of Parmales, the sister group of diatoms, reveals the evolutionary specialization of diatoms from phago-mixotrophs to photoautotrophs.</title>
        <authorList>
            <person name="Ban H."/>
            <person name="Sato S."/>
            <person name="Yoshikawa S."/>
            <person name="Yamada K."/>
            <person name="Nakamura Y."/>
            <person name="Ichinomiya M."/>
            <person name="Sato N."/>
            <person name="Blanc-Mathieu R."/>
            <person name="Endo H."/>
            <person name="Kuwata A."/>
            <person name="Ogata H."/>
        </authorList>
    </citation>
    <scope>NUCLEOTIDE SEQUENCE [LARGE SCALE GENOMIC DNA]</scope>
    <source>
        <strain evidence="2">NIES 3701</strain>
    </source>
</reference>
<gene>
    <name evidence="1" type="ORF">TrST_g9495</name>
</gene>
<comment type="caution">
    <text evidence="1">The sequence shown here is derived from an EMBL/GenBank/DDBJ whole genome shotgun (WGS) entry which is preliminary data.</text>
</comment>
<dbReference type="OrthoDB" id="10264461at2759"/>
<evidence type="ECO:0000313" key="2">
    <source>
        <dbReference type="Proteomes" id="UP001165085"/>
    </source>
</evidence>
<protein>
    <submittedName>
        <fullName evidence="1">Uncharacterized protein</fullName>
    </submittedName>
</protein>
<dbReference type="EMBL" id="BRXY01000195">
    <property type="protein sequence ID" value="GMH76242.1"/>
    <property type="molecule type" value="Genomic_DNA"/>
</dbReference>
<name>A0A9W7AQ08_9STRA</name>
<organism evidence="1 2">
    <name type="scientific">Triparma strigata</name>
    <dbReference type="NCBI Taxonomy" id="1606541"/>
    <lineage>
        <taxon>Eukaryota</taxon>
        <taxon>Sar</taxon>
        <taxon>Stramenopiles</taxon>
        <taxon>Ochrophyta</taxon>
        <taxon>Bolidophyceae</taxon>
        <taxon>Parmales</taxon>
        <taxon>Triparmaceae</taxon>
        <taxon>Triparma</taxon>
    </lineage>
</organism>
<sequence>MFEVRTNMKTIFSEELKDRTDPFDVTLDDYRKFSVGKVYLLLEREGLYGHLPVMARAGAGSIGTLTSESYCERCFSAGNIIMDDGNTLLGKDSVEHLVILRMNKDFMKYMRDNHSQEARIVKLEKEAIEKIYKTGAEDSEGGANVA</sequence>
<evidence type="ECO:0000313" key="1">
    <source>
        <dbReference type="EMBL" id="GMH76242.1"/>
    </source>
</evidence>